<protein>
    <submittedName>
        <fullName evidence="1">Uncharacterized protein</fullName>
    </submittedName>
</protein>
<dbReference type="Proteomes" id="UP000060016">
    <property type="component" value="Chromosome"/>
</dbReference>
<gene>
    <name evidence="1" type="ORF">AK829_07235</name>
</gene>
<dbReference type="KEGG" id="crie:AK829_07235"/>
<sequence>MQIPSNTLIPLFVSSGVLHFLKPEPFDSIVPPQLPGPARNYTYASGAAELLAAVLLASPALGPRSNPDHVRRSAAMRRAGGYMSAALLTAVWPANFYMSWKWRKKPWYQQAAGIARLPLQIPLIQAACRVTRPSRPD</sequence>
<dbReference type="STRING" id="156976.AK829_07235"/>
<dbReference type="EMBL" id="CP012342">
    <property type="protein sequence ID" value="AKV59913.1"/>
    <property type="molecule type" value="Genomic_DNA"/>
</dbReference>
<evidence type="ECO:0000313" key="1">
    <source>
        <dbReference type="EMBL" id="AKV59913.1"/>
    </source>
</evidence>
<dbReference type="PATRIC" id="fig|156976.3.peg.1444"/>
<evidence type="ECO:0000313" key="2">
    <source>
        <dbReference type="Proteomes" id="UP000060016"/>
    </source>
</evidence>
<dbReference type="RefSeq" id="WP_052206438.1">
    <property type="nucleotide sequence ID" value="NZ_CP012342.1"/>
</dbReference>
<dbReference type="PANTHER" id="PTHR36974:SF1">
    <property type="entry name" value="DOXX FAMILY MEMBRANE PROTEIN"/>
    <property type="match status" value="1"/>
</dbReference>
<name>A0A0K1REU0_9CORY</name>
<dbReference type="AlphaFoldDB" id="A0A0K1REU0"/>
<dbReference type="PANTHER" id="PTHR36974">
    <property type="entry name" value="MEMBRANE PROTEIN-RELATED"/>
    <property type="match status" value="1"/>
</dbReference>
<accession>A0A0K1REU0</accession>
<proteinExistence type="predicted"/>
<reference evidence="1 2" key="1">
    <citation type="submission" date="2015-08" db="EMBL/GenBank/DDBJ databases">
        <authorList>
            <person name="Babu N.S."/>
            <person name="Beckwith C.J."/>
            <person name="Beseler K.G."/>
            <person name="Brison A."/>
            <person name="Carone J.V."/>
            <person name="Caskin T.P."/>
            <person name="Diamond M."/>
            <person name="Durham M.E."/>
            <person name="Foxe J.M."/>
            <person name="Go M."/>
            <person name="Henderson B.A."/>
            <person name="Jones I.B."/>
            <person name="McGettigan J.A."/>
            <person name="Micheletti S.J."/>
            <person name="Nasrallah M.E."/>
            <person name="Ortiz D."/>
            <person name="Piller C.R."/>
            <person name="Privatt S.R."/>
            <person name="Schneider S.L."/>
            <person name="Sharp S."/>
            <person name="Smith T.C."/>
            <person name="Stanton J.D."/>
            <person name="Ullery H.E."/>
            <person name="Wilson R.J."/>
            <person name="Serrano M.G."/>
            <person name="Buck G."/>
            <person name="Lee V."/>
            <person name="Wang Y."/>
            <person name="Carvalho R."/>
            <person name="Voegtly L."/>
            <person name="Shi R."/>
            <person name="Duckworth R."/>
            <person name="Johnson A."/>
            <person name="Loviza R."/>
            <person name="Walstead R."/>
            <person name="Shah Z."/>
            <person name="Kiflezghi M."/>
            <person name="Wade K."/>
            <person name="Ball S.L."/>
            <person name="Bradley K.W."/>
            <person name="Asai D.J."/>
            <person name="Bowman C.A."/>
            <person name="Russell D.A."/>
            <person name="Pope W.H."/>
            <person name="Jacobs-Sera D."/>
            <person name="Hendrix R.W."/>
            <person name="Hatfull G.F."/>
        </authorList>
    </citation>
    <scope>NUCLEOTIDE SEQUENCE [LARGE SCALE GENOMIC DNA]</scope>
    <source>
        <strain evidence="1 2">PUDD_83A45</strain>
    </source>
</reference>
<keyword evidence="2" id="KW-1185">Reference proteome</keyword>
<organism evidence="1 2">
    <name type="scientific">Corynebacterium riegelii</name>
    <dbReference type="NCBI Taxonomy" id="156976"/>
    <lineage>
        <taxon>Bacteria</taxon>
        <taxon>Bacillati</taxon>
        <taxon>Actinomycetota</taxon>
        <taxon>Actinomycetes</taxon>
        <taxon>Mycobacteriales</taxon>
        <taxon>Corynebacteriaceae</taxon>
        <taxon>Corynebacterium</taxon>
    </lineage>
</organism>